<dbReference type="RefSeq" id="WP_387131924.1">
    <property type="nucleotide sequence ID" value="NZ_JBIATK010000012.1"/>
</dbReference>
<keyword evidence="1" id="KW-1133">Transmembrane helix</keyword>
<reference evidence="2 3" key="1">
    <citation type="submission" date="2024-10" db="EMBL/GenBank/DDBJ databases">
        <title>The Natural Products Discovery Center: Release of the First 8490 Sequenced Strains for Exploring Actinobacteria Biosynthetic Diversity.</title>
        <authorList>
            <person name="Kalkreuter E."/>
            <person name="Kautsar S.A."/>
            <person name="Yang D."/>
            <person name="Bader C.D."/>
            <person name="Teijaro C.N."/>
            <person name="Fluegel L."/>
            <person name="Davis C.M."/>
            <person name="Simpson J.R."/>
            <person name="Lauterbach L."/>
            <person name="Steele A.D."/>
            <person name="Gui C."/>
            <person name="Meng S."/>
            <person name="Li G."/>
            <person name="Viehrig K."/>
            <person name="Ye F."/>
            <person name="Su P."/>
            <person name="Kiefer A.F."/>
            <person name="Nichols A."/>
            <person name="Cepeda A.J."/>
            <person name="Yan W."/>
            <person name="Fan B."/>
            <person name="Jiang Y."/>
            <person name="Adhikari A."/>
            <person name="Zheng C.-J."/>
            <person name="Schuster L."/>
            <person name="Cowan T.M."/>
            <person name="Smanski M.J."/>
            <person name="Chevrette M.G."/>
            <person name="De Carvalho L.P.S."/>
            <person name="Shen B."/>
        </authorList>
    </citation>
    <scope>NUCLEOTIDE SEQUENCE [LARGE SCALE GENOMIC DNA]</scope>
    <source>
        <strain evidence="2 3">NPDC001867</strain>
    </source>
</reference>
<keyword evidence="1" id="KW-0472">Membrane</keyword>
<evidence type="ECO:0000313" key="2">
    <source>
        <dbReference type="EMBL" id="MFF4026919.1"/>
    </source>
</evidence>
<evidence type="ECO:0000313" key="3">
    <source>
        <dbReference type="Proteomes" id="UP001602089"/>
    </source>
</evidence>
<protein>
    <recommendedName>
        <fullName evidence="4">DUF1146 domain-containing protein</fullName>
    </recommendedName>
</protein>
<name>A0ABW6TNZ5_9NOCA</name>
<evidence type="ECO:0008006" key="4">
    <source>
        <dbReference type="Google" id="ProtNLM"/>
    </source>
</evidence>
<keyword evidence="1" id="KW-0812">Transmembrane</keyword>
<feature type="transmembrane region" description="Helical" evidence="1">
    <location>
        <begin position="35"/>
        <end position="57"/>
    </location>
</feature>
<feature type="transmembrane region" description="Helical" evidence="1">
    <location>
        <begin position="6"/>
        <end position="23"/>
    </location>
</feature>
<dbReference type="EMBL" id="JBIATK010000012">
    <property type="protein sequence ID" value="MFF4026919.1"/>
    <property type="molecule type" value="Genomic_DNA"/>
</dbReference>
<gene>
    <name evidence="2" type="ORF">ACFYY5_29125</name>
</gene>
<dbReference type="Proteomes" id="UP001602089">
    <property type="component" value="Unassembled WGS sequence"/>
</dbReference>
<accession>A0ABW6TNZ5</accession>
<evidence type="ECO:0000256" key="1">
    <source>
        <dbReference type="SAM" id="Phobius"/>
    </source>
</evidence>
<keyword evidence="3" id="KW-1185">Reference proteome</keyword>
<proteinExistence type="predicted"/>
<sequence>MTIAYWVTIGALATTIILARLNIRHEDTWGDRLLPWARLSTAVTVLAGVVFVAWFGLDTLSIHITRGN</sequence>
<organism evidence="2 3">
    <name type="scientific">Nocardia elegans</name>
    <dbReference type="NCBI Taxonomy" id="300029"/>
    <lineage>
        <taxon>Bacteria</taxon>
        <taxon>Bacillati</taxon>
        <taxon>Actinomycetota</taxon>
        <taxon>Actinomycetes</taxon>
        <taxon>Mycobacteriales</taxon>
        <taxon>Nocardiaceae</taxon>
        <taxon>Nocardia</taxon>
    </lineage>
</organism>
<comment type="caution">
    <text evidence="2">The sequence shown here is derived from an EMBL/GenBank/DDBJ whole genome shotgun (WGS) entry which is preliminary data.</text>
</comment>